<dbReference type="Proteomes" id="UP000027265">
    <property type="component" value="Unassembled WGS sequence"/>
</dbReference>
<proteinExistence type="predicted"/>
<name>A0A067PHB1_9AGAM</name>
<keyword evidence="5" id="KW-1185">Reference proteome</keyword>
<keyword evidence="2" id="KW-0812">Transmembrane</keyword>
<sequence length="329" mass="37589">MADSSDLAKAILEVQQVNYCSLSSIAFLIWDVCITFGDEVNYIWRQSNRSPIKYLFLFTRYFSVVGQMIFFLRSLGFFWTPPIPRAICQAWFIAQSLWTALLIIAVELIFGIRVYALYQSSRWIRNLLLFVFACDFLVVFITFAVMIPKFQYYDNCFPFTKTSDFGFLRIMTVTPISVQTVLILLTLVKAIPSIRNATHKTPLVLVVARDGTWAYLLISVFILFNGFFYDVLSLLPRSLILSWFMTVLSFSSCRLILNIAKLGDRETTANLDHEHFPEFTSDLQMGELHEMESTVNRDAPLGSPDTPNGVPSDVEEISASPHLELQESV</sequence>
<dbReference type="HOGENOM" id="CLU_035509_10_0_1"/>
<evidence type="ECO:0000259" key="3">
    <source>
        <dbReference type="Pfam" id="PF20151"/>
    </source>
</evidence>
<gene>
    <name evidence="4" type="ORF">JAAARDRAFT_438699</name>
</gene>
<feature type="transmembrane region" description="Helical" evidence="2">
    <location>
        <begin position="54"/>
        <end position="72"/>
    </location>
</feature>
<evidence type="ECO:0000256" key="1">
    <source>
        <dbReference type="SAM" id="MobiDB-lite"/>
    </source>
</evidence>
<organism evidence="4 5">
    <name type="scientific">Jaapia argillacea MUCL 33604</name>
    <dbReference type="NCBI Taxonomy" id="933084"/>
    <lineage>
        <taxon>Eukaryota</taxon>
        <taxon>Fungi</taxon>
        <taxon>Dikarya</taxon>
        <taxon>Basidiomycota</taxon>
        <taxon>Agaricomycotina</taxon>
        <taxon>Agaricomycetes</taxon>
        <taxon>Agaricomycetidae</taxon>
        <taxon>Jaapiales</taxon>
        <taxon>Jaapiaceae</taxon>
        <taxon>Jaapia</taxon>
    </lineage>
</organism>
<feature type="transmembrane region" description="Helical" evidence="2">
    <location>
        <begin position="92"/>
        <end position="115"/>
    </location>
</feature>
<feature type="domain" description="DUF6533" evidence="3">
    <location>
        <begin position="19"/>
        <end position="64"/>
    </location>
</feature>
<evidence type="ECO:0000313" key="5">
    <source>
        <dbReference type="Proteomes" id="UP000027265"/>
    </source>
</evidence>
<feature type="transmembrane region" description="Helical" evidence="2">
    <location>
        <begin position="212"/>
        <end position="232"/>
    </location>
</feature>
<accession>A0A067PHB1</accession>
<evidence type="ECO:0000313" key="4">
    <source>
        <dbReference type="EMBL" id="KDQ53230.1"/>
    </source>
</evidence>
<protein>
    <recommendedName>
        <fullName evidence="3">DUF6533 domain-containing protein</fullName>
    </recommendedName>
</protein>
<dbReference type="AlphaFoldDB" id="A0A067PHB1"/>
<dbReference type="InParanoid" id="A0A067PHB1"/>
<keyword evidence="2" id="KW-1133">Transmembrane helix</keyword>
<dbReference type="InterPro" id="IPR045340">
    <property type="entry name" value="DUF6533"/>
</dbReference>
<evidence type="ECO:0000256" key="2">
    <source>
        <dbReference type="SAM" id="Phobius"/>
    </source>
</evidence>
<dbReference type="OrthoDB" id="3020506at2759"/>
<feature type="transmembrane region" description="Helical" evidence="2">
    <location>
        <begin position="127"/>
        <end position="147"/>
    </location>
</feature>
<feature type="transmembrane region" description="Helical" evidence="2">
    <location>
        <begin position="167"/>
        <end position="191"/>
    </location>
</feature>
<feature type="region of interest" description="Disordered" evidence="1">
    <location>
        <begin position="296"/>
        <end position="329"/>
    </location>
</feature>
<feature type="transmembrane region" description="Helical" evidence="2">
    <location>
        <begin position="238"/>
        <end position="257"/>
    </location>
</feature>
<dbReference type="Pfam" id="PF20151">
    <property type="entry name" value="DUF6533"/>
    <property type="match status" value="1"/>
</dbReference>
<dbReference type="EMBL" id="KL197735">
    <property type="protein sequence ID" value="KDQ53230.1"/>
    <property type="molecule type" value="Genomic_DNA"/>
</dbReference>
<reference evidence="5" key="1">
    <citation type="journal article" date="2014" name="Proc. Natl. Acad. Sci. U.S.A.">
        <title>Extensive sampling of basidiomycete genomes demonstrates inadequacy of the white-rot/brown-rot paradigm for wood decay fungi.</title>
        <authorList>
            <person name="Riley R."/>
            <person name="Salamov A.A."/>
            <person name="Brown D.W."/>
            <person name="Nagy L.G."/>
            <person name="Floudas D."/>
            <person name="Held B.W."/>
            <person name="Levasseur A."/>
            <person name="Lombard V."/>
            <person name="Morin E."/>
            <person name="Otillar R."/>
            <person name="Lindquist E.A."/>
            <person name="Sun H."/>
            <person name="LaButti K.M."/>
            <person name="Schmutz J."/>
            <person name="Jabbour D."/>
            <person name="Luo H."/>
            <person name="Baker S.E."/>
            <person name="Pisabarro A.G."/>
            <person name="Walton J.D."/>
            <person name="Blanchette R.A."/>
            <person name="Henrissat B."/>
            <person name="Martin F."/>
            <person name="Cullen D."/>
            <person name="Hibbett D.S."/>
            <person name="Grigoriev I.V."/>
        </authorList>
    </citation>
    <scope>NUCLEOTIDE SEQUENCE [LARGE SCALE GENOMIC DNA]</scope>
    <source>
        <strain evidence="5">MUCL 33604</strain>
    </source>
</reference>
<keyword evidence="2" id="KW-0472">Membrane</keyword>